<comment type="caution">
    <text evidence="2">The sequence shown here is derived from an EMBL/GenBank/DDBJ whole genome shotgun (WGS) entry which is preliminary data.</text>
</comment>
<feature type="domain" description="EthD" evidence="1">
    <location>
        <begin position="38"/>
        <end position="129"/>
    </location>
</feature>
<dbReference type="InterPro" id="IPR009799">
    <property type="entry name" value="EthD_dom"/>
</dbReference>
<gene>
    <name evidence="2" type="ORF">ACFQ00_02850</name>
</gene>
<dbReference type="Gene3D" id="3.30.70.100">
    <property type="match status" value="2"/>
</dbReference>
<organism evidence="2 3">
    <name type="scientific">Sphingosinicella xenopeptidilytica</name>
    <dbReference type="NCBI Taxonomy" id="364098"/>
    <lineage>
        <taxon>Bacteria</taxon>
        <taxon>Pseudomonadati</taxon>
        <taxon>Pseudomonadota</taxon>
        <taxon>Alphaproteobacteria</taxon>
        <taxon>Sphingomonadales</taxon>
        <taxon>Sphingosinicellaceae</taxon>
        <taxon>Sphingosinicella</taxon>
    </lineage>
</organism>
<dbReference type="InterPro" id="IPR011008">
    <property type="entry name" value="Dimeric_a/b-barrel"/>
</dbReference>
<evidence type="ECO:0000313" key="3">
    <source>
        <dbReference type="Proteomes" id="UP001597124"/>
    </source>
</evidence>
<dbReference type="RefSeq" id="WP_381485835.1">
    <property type="nucleotide sequence ID" value="NZ_JBHTIK010000001.1"/>
</dbReference>
<reference evidence="3" key="1">
    <citation type="journal article" date="2019" name="Int. J. Syst. Evol. Microbiol.">
        <title>The Global Catalogue of Microorganisms (GCM) 10K type strain sequencing project: providing services to taxonomists for standard genome sequencing and annotation.</title>
        <authorList>
            <consortium name="The Broad Institute Genomics Platform"/>
            <consortium name="The Broad Institute Genome Sequencing Center for Infectious Disease"/>
            <person name="Wu L."/>
            <person name="Ma J."/>
        </authorList>
    </citation>
    <scope>NUCLEOTIDE SEQUENCE [LARGE SCALE GENOMIC DNA]</scope>
    <source>
        <strain evidence="3">CCUG 52537</strain>
    </source>
</reference>
<evidence type="ECO:0000313" key="2">
    <source>
        <dbReference type="EMBL" id="MFD0847249.1"/>
    </source>
</evidence>
<name>A0ABW3C0W2_SPHXN</name>
<evidence type="ECO:0000259" key="1">
    <source>
        <dbReference type="Pfam" id="PF07110"/>
    </source>
</evidence>
<dbReference type="SUPFAM" id="SSF54909">
    <property type="entry name" value="Dimeric alpha+beta barrel"/>
    <property type="match status" value="2"/>
</dbReference>
<keyword evidence="3" id="KW-1185">Reference proteome</keyword>
<dbReference type="Pfam" id="PF07110">
    <property type="entry name" value="EthD"/>
    <property type="match status" value="1"/>
</dbReference>
<proteinExistence type="predicted"/>
<dbReference type="Proteomes" id="UP001597124">
    <property type="component" value="Unassembled WGS sequence"/>
</dbReference>
<sequence>MSYKNPGPWVDPERVEAEPWKTQGGIVKFFEFPVPIAGMSPRAFHLYWQKHHSPHAMHVTAFSQFMRKYNSTHKYPGDPVRFPERYAAMQRAEGAAEVWVNSLSEVGDWLGNPLYPELIQPDEPRFIAQDGSAEVIIAKEERLYKADPDLVENLKTKVYLLGRRPAGADYDTFHAAASAHARRIHEHPALGRHLIQFVLSHKLREPLPLEGMALADIDVVFELWFDSVASANAFFAEPQDAIAEQEAELFGGQPLRALAVRVRVVHDEFSFQPSTTQPLPFSW</sequence>
<accession>A0ABW3C0W2</accession>
<dbReference type="EMBL" id="JBHTIK010000001">
    <property type="protein sequence ID" value="MFD0847249.1"/>
    <property type="molecule type" value="Genomic_DNA"/>
</dbReference>
<protein>
    <submittedName>
        <fullName evidence="2">EthD domain-containing protein</fullName>
    </submittedName>
</protein>